<dbReference type="GO" id="GO:0000166">
    <property type="term" value="F:nucleotide binding"/>
    <property type="evidence" value="ECO:0007669"/>
    <property type="project" value="UniProtKB-KW"/>
</dbReference>
<dbReference type="eggNOG" id="COG2070">
    <property type="taxonomic scope" value="Bacteria"/>
</dbReference>
<dbReference type="SUPFAM" id="SSF51412">
    <property type="entry name" value="Inosine monophosphate dehydrogenase (IMPDH)"/>
    <property type="match status" value="1"/>
</dbReference>
<dbReference type="InterPro" id="IPR001969">
    <property type="entry name" value="Aspartic_peptidase_AS"/>
</dbReference>
<gene>
    <name evidence="12" type="ORF">HY3_02410</name>
</gene>
<dbReference type="Pfam" id="PF03060">
    <property type="entry name" value="NMO"/>
    <property type="match status" value="1"/>
</dbReference>
<evidence type="ECO:0000256" key="7">
    <source>
        <dbReference type="ARBA" id="ARBA00023002"/>
    </source>
</evidence>
<dbReference type="RefSeq" id="WP_034827795.1">
    <property type="nucleotide sequence ID" value="NZ_AWFA01000034.1"/>
</dbReference>
<comment type="catalytic activity">
    <reaction evidence="10">
        <text>3 propionate 3-nitronate + 3 O2 + H2O = 3 3-oxopropanoate + 2 nitrate + nitrite + H2O2 + 3 H(+)</text>
        <dbReference type="Rhea" id="RHEA:57332"/>
        <dbReference type="ChEBI" id="CHEBI:15377"/>
        <dbReference type="ChEBI" id="CHEBI:15378"/>
        <dbReference type="ChEBI" id="CHEBI:15379"/>
        <dbReference type="ChEBI" id="CHEBI:16240"/>
        <dbReference type="ChEBI" id="CHEBI:16301"/>
        <dbReference type="ChEBI" id="CHEBI:17632"/>
        <dbReference type="ChEBI" id="CHEBI:33190"/>
        <dbReference type="ChEBI" id="CHEBI:136067"/>
    </reaction>
</comment>
<protein>
    <recommendedName>
        <fullName evidence="11">Nitronate monooxygenase</fullName>
    </recommendedName>
    <alternativeName>
        <fullName evidence="9">Propionate 3-nitronate monooxygenase</fullName>
    </alternativeName>
</protein>
<keyword evidence="7" id="KW-0560">Oxidoreductase</keyword>
<evidence type="ECO:0000313" key="12">
    <source>
        <dbReference type="EMBL" id="RAN33222.1"/>
    </source>
</evidence>
<dbReference type="GO" id="GO:0006508">
    <property type="term" value="P:proteolysis"/>
    <property type="evidence" value="ECO:0007669"/>
    <property type="project" value="InterPro"/>
</dbReference>
<dbReference type="PANTHER" id="PTHR42747:SF3">
    <property type="entry name" value="NITRONATE MONOOXYGENASE-RELATED"/>
    <property type="match status" value="1"/>
</dbReference>
<dbReference type="CDD" id="cd04730">
    <property type="entry name" value="NPD_like"/>
    <property type="match status" value="1"/>
</dbReference>
<dbReference type="FunFam" id="3.20.20.70:FF:000154">
    <property type="entry name" value="Probable nitronate monooxygenase"/>
    <property type="match status" value="1"/>
</dbReference>
<keyword evidence="4" id="KW-0285">Flavoprotein</keyword>
<reference evidence="12 13" key="1">
    <citation type="submission" date="2013-04" db="EMBL/GenBank/DDBJ databases">
        <title>Hyphomonas sp. T24B3 Genome Sequencing.</title>
        <authorList>
            <person name="Lai Q."/>
            <person name="Shao Z."/>
        </authorList>
    </citation>
    <scope>NUCLEOTIDE SEQUENCE [LARGE SCALE GENOMIC DNA]</scope>
    <source>
        <strain evidence="12 13">T24B3</strain>
    </source>
</reference>
<name>A0A062TXA1_9PROT</name>
<dbReference type="STRING" id="1280941.HY2_03245"/>
<evidence type="ECO:0000256" key="3">
    <source>
        <dbReference type="ARBA" id="ARBA00022575"/>
    </source>
</evidence>
<evidence type="ECO:0000256" key="2">
    <source>
        <dbReference type="ARBA" id="ARBA00009881"/>
    </source>
</evidence>
<keyword evidence="6" id="KW-0547">Nucleotide-binding</keyword>
<evidence type="ECO:0000313" key="13">
    <source>
        <dbReference type="Proteomes" id="UP000249123"/>
    </source>
</evidence>
<comment type="cofactor">
    <cofactor evidence="1">
        <name>FMN</name>
        <dbReference type="ChEBI" id="CHEBI:58210"/>
    </cofactor>
</comment>
<dbReference type="GO" id="GO:0018580">
    <property type="term" value="F:nitronate monooxygenase activity"/>
    <property type="evidence" value="ECO:0007669"/>
    <property type="project" value="InterPro"/>
</dbReference>
<dbReference type="AlphaFoldDB" id="A0A062TXA1"/>
<evidence type="ECO:0000256" key="8">
    <source>
        <dbReference type="ARBA" id="ARBA00023033"/>
    </source>
</evidence>
<evidence type="ECO:0000256" key="4">
    <source>
        <dbReference type="ARBA" id="ARBA00022630"/>
    </source>
</evidence>
<dbReference type="InterPro" id="IPR004136">
    <property type="entry name" value="NMO"/>
</dbReference>
<organism evidence="12 13">
    <name type="scientific">Hyphomonas pacifica</name>
    <dbReference type="NCBI Taxonomy" id="1280941"/>
    <lineage>
        <taxon>Bacteria</taxon>
        <taxon>Pseudomonadati</taxon>
        <taxon>Pseudomonadota</taxon>
        <taxon>Alphaproteobacteria</taxon>
        <taxon>Hyphomonadales</taxon>
        <taxon>Hyphomonadaceae</taxon>
        <taxon>Hyphomonas</taxon>
    </lineage>
</organism>
<dbReference type="Gene3D" id="3.20.20.70">
    <property type="entry name" value="Aldolase class I"/>
    <property type="match status" value="1"/>
</dbReference>
<dbReference type="Proteomes" id="UP000249123">
    <property type="component" value="Unassembled WGS sequence"/>
</dbReference>
<evidence type="ECO:0000256" key="1">
    <source>
        <dbReference type="ARBA" id="ARBA00001917"/>
    </source>
</evidence>
<keyword evidence="3" id="KW-0216">Detoxification</keyword>
<comment type="caution">
    <text evidence="12">The sequence shown here is derived from an EMBL/GenBank/DDBJ whole genome shotgun (WGS) entry which is preliminary data.</text>
</comment>
<sequence length="358" mass="36932">MKYTNALTERLGLTVPIIQAPMAGSDSPGMVAAAGEAGALGSMGCSYMAADQVRDATSQVRTATNRGFNVNLFAPLPIPDRPSDLHNALNLVAPYHEALGLAPPEAPQSGGFDFDSQVEALLDSGASVFSFAFGVMPPEVIAAARDRGMFIIGMATTVEEAVALEQAGVDAVVAQGSESGGHRGSFLGDFTASMVGTIALVPQMVDAVSVPVIASGGIADGRGIAAALTLGASAVQIGTAFLACEEAGIPQVYKDTLIGASPSRTRITRAFSGRPARGIINDFMEAAEAANAPDTLLPFPYQNALTRPMRKAAAQQGKAEYLSLWAGQGVGLTRRMTTQELIDAMMAETEAALARVSV</sequence>
<evidence type="ECO:0000256" key="6">
    <source>
        <dbReference type="ARBA" id="ARBA00022741"/>
    </source>
</evidence>
<accession>A0A062TXA1</accession>
<evidence type="ECO:0000256" key="10">
    <source>
        <dbReference type="ARBA" id="ARBA00049401"/>
    </source>
</evidence>
<keyword evidence="13" id="KW-1185">Reference proteome</keyword>
<dbReference type="OrthoDB" id="9778912at2"/>
<keyword evidence="5" id="KW-0288">FMN</keyword>
<dbReference type="EMBL" id="AWFB01000023">
    <property type="protein sequence ID" value="RAN33222.1"/>
    <property type="molecule type" value="Genomic_DNA"/>
</dbReference>
<dbReference type="GO" id="GO:0009636">
    <property type="term" value="P:response to toxic substance"/>
    <property type="evidence" value="ECO:0007669"/>
    <property type="project" value="UniProtKB-KW"/>
</dbReference>
<dbReference type="InterPro" id="IPR013785">
    <property type="entry name" value="Aldolase_TIM"/>
</dbReference>
<dbReference type="GO" id="GO:0004190">
    <property type="term" value="F:aspartic-type endopeptidase activity"/>
    <property type="evidence" value="ECO:0007669"/>
    <property type="project" value="InterPro"/>
</dbReference>
<keyword evidence="8" id="KW-0503">Monooxygenase</keyword>
<comment type="similarity">
    <text evidence="2">Belongs to the nitronate monooxygenase family. NMO class I subfamily.</text>
</comment>
<evidence type="ECO:0000256" key="9">
    <source>
        <dbReference type="ARBA" id="ARBA00031155"/>
    </source>
</evidence>
<dbReference type="PANTHER" id="PTHR42747">
    <property type="entry name" value="NITRONATE MONOOXYGENASE-RELATED"/>
    <property type="match status" value="1"/>
</dbReference>
<dbReference type="PROSITE" id="PS00141">
    <property type="entry name" value="ASP_PROTEASE"/>
    <property type="match status" value="1"/>
</dbReference>
<evidence type="ECO:0000256" key="11">
    <source>
        <dbReference type="ARBA" id="ARBA00067136"/>
    </source>
</evidence>
<proteinExistence type="inferred from homology"/>
<evidence type="ECO:0000256" key="5">
    <source>
        <dbReference type="ARBA" id="ARBA00022643"/>
    </source>
</evidence>